<dbReference type="OrthoDB" id="9804921at2"/>
<protein>
    <recommendedName>
        <fullName evidence="10">Probable GTP-binding protein EngB</fullName>
    </recommendedName>
</protein>
<evidence type="ECO:0000256" key="8">
    <source>
        <dbReference type="ARBA" id="ARBA00023210"/>
    </source>
</evidence>
<dbReference type="InParanoid" id="A0A371REI0"/>
<reference evidence="12 13" key="1">
    <citation type="submission" date="2018-08" db="EMBL/GenBank/DDBJ databases">
        <title>Parvularcula sp. SM1705, isolated from surface water of the South Sea China.</title>
        <authorList>
            <person name="Sun L."/>
        </authorList>
    </citation>
    <scope>NUCLEOTIDE SEQUENCE [LARGE SCALE GENOMIC DNA]</scope>
    <source>
        <strain evidence="12 13">SM1705</strain>
    </source>
</reference>
<keyword evidence="5 10" id="KW-0547">Nucleotide-binding</keyword>
<keyword evidence="13" id="KW-1185">Reference proteome</keyword>
<evidence type="ECO:0000256" key="2">
    <source>
        <dbReference type="ARBA" id="ARBA00009638"/>
    </source>
</evidence>
<evidence type="ECO:0000256" key="5">
    <source>
        <dbReference type="ARBA" id="ARBA00022741"/>
    </source>
</evidence>
<dbReference type="InterPro" id="IPR030393">
    <property type="entry name" value="G_ENGB_dom"/>
</dbReference>
<keyword evidence="3 10" id="KW-0132">Cell division</keyword>
<dbReference type="Pfam" id="PF01926">
    <property type="entry name" value="MMR_HSR1"/>
    <property type="match status" value="1"/>
</dbReference>
<evidence type="ECO:0000256" key="7">
    <source>
        <dbReference type="ARBA" id="ARBA00023134"/>
    </source>
</evidence>
<accession>A0A371REI0</accession>
<evidence type="ECO:0000313" key="12">
    <source>
        <dbReference type="EMBL" id="RFB03856.1"/>
    </source>
</evidence>
<evidence type="ECO:0000259" key="11">
    <source>
        <dbReference type="PROSITE" id="PS51706"/>
    </source>
</evidence>
<dbReference type="GO" id="GO:0005525">
    <property type="term" value="F:GTP binding"/>
    <property type="evidence" value="ECO:0007669"/>
    <property type="project" value="UniProtKB-UniRule"/>
</dbReference>
<evidence type="ECO:0000256" key="1">
    <source>
        <dbReference type="ARBA" id="ARBA00001946"/>
    </source>
</evidence>
<keyword evidence="8 10" id="KW-0717">Septation</keyword>
<keyword evidence="6" id="KW-0460">Magnesium</keyword>
<organism evidence="12 13">
    <name type="scientific">Parvularcula marina</name>
    <dbReference type="NCBI Taxonomy" id="2292771"/>
    <lineage>
        <taxon>Bacteria</taxon>
        <taxon>Pseudomonadati</taxon>
        <taxon>Pseudomonadota</taxon>
        <taxon>Alphaproteobacteria</taxon>
        <taxon>Parvularculales</taxon>
        <taxon>Parvularculaceae</taxon>
        <taxon>Parvularcula</taxon>
    </lineage>
</organism>
<keyword evidence="4" id="KW-0479">Metal-binding</keyword>
<evidence type="ECO:0000256" key="9">
    <source>
        <dbReference type="ARBA" id="ARBA00023306"/>
    </source>
</evidence>
<dbReference type="InterPro" id="IPR019987">
    <property type="entry name" value="GTP-bd_ribosome_bio_YsxC"/>
</dbReference>
<comment type="similarity">
    <text evidence="2 10">Belongs to the TRAFAC class TrmE-Era-EngA-EngB-Septin-like GTPase superfamily. EngB GTPase family.</text>
</comment>
<dbReference type="PANTHER" id="PTHR11649">
    <property type="entry name" value="MSS1/TRME-RELATED GTP-BINDING PROTEIN"/>
    <property type="match status" value="1"/>
</dbReference>
<dbReference type="InterPro" id="IPR027417">
    <property type="entry name" value="P-loop_NTPase"/>
</dbReference>
<dbReference type="FunCoup" id="A0A371REI0">
    <property type="interactions" value="380"/>
</dbReference>
<dbReference type="AlphaFoldDB" id="A0A371REI0"/>
<dbReference type="GO" id="GO:0005829">
    <property type="term" value="C:cytosol"/>
    <property type="evidence" value="ECO:0007669"/>
    <property type="project" value="TreeGrafter"/>
</dbReference>
<dbReference type="NCBIfam" id="TIGR03598">
    <property type="entry name" value="GTPase_YsxC"/>
    <property type="match status" value="1"/>
</dbReference>
<dbReference type="GO" id="GO:0000917">
    <property type="term" value="P:division septum assembly"/>
    <property type="evidence" value="ECO:0007669"/>
    <property type="project" value="UniProtKB-KW"/>
</dbReference>
<comment type="caution">
    <text evidence="12">The sequence shown here is derived from an EMBL/GenBank/DDBJ whole genome shotgun (WGS) entry which is preliminary data.</text>
</comment>
<dbReference type="Proteomes" id="UP000264589">
    <property type="component" value="Unassembled WGS sequence"/>
</dbReference>
<evidence type="ECO:0000256" key="10">
    <source>
        <dbReference type="HAMAP-Rule" id="MF_00321"/>
    </source>
</evidence>
<keyword evidence="7 10" id="KW-0342">GTP-binding</keyword>
<dbReference type="SUPFAM" id="SSF52540">
    <property type="entry name" value="P-loop containing nucleoside triphosphate hydrolases"/>
    <property type="match status" value="1"/>
</dbReference>
<evidence type="ECO:0000256" key="3">
    <source>
        <dbReference type="ARBA" id="ARBA00022618"/>
    </source>
</evidence>
<dbReference type="RefSeq" id="WP_116390484.1">
    <property type="nucleotide sequence ID" value="NZ_QUQO01000001.1"/>
</dbReference>
<dbReference type="PROSITE" id="PS51706">
    <property type="entry name" value="G_ENGB"/>
    <property type="match status" value="1"/>
</dbReference>
<dbReference type="InterPro" id="IPR006073">
    <property type="entry name" value="GTP-bd"/>
</dbReference>
<proteinExistence type="inferred from homology"/>
<evidence type="ECO:0000313" key="13">
    <source>
        <dbReference type="Proteomes" id="UP000264589"/>
    </source>
</evidence>
<sequence>MTLSDTAHKLFAGPCDFMLGVVKMEALPPSDLPEFAFAGRSNVGKSSLINALTGRNALARTSNTPGRTRELNFFNLGGVLRLVDLPGYGYARASRKDVNAWTGLTRDYLRGRPNLRRVHILIDSRHGLKPVDIETMSLLDESAVPYQIVLTKTDKIKPTEAEETRAKVAEMAKTHPAAHPEIHLTSSEKNYGIKELREEMTETAQS</sequence>
<evidence type="ECO:0000256" key="4">
    <source>
        <dbReference type="ARBA" id="ARBA00022723"/>
    </source>
</evidence>
<dbReference type="EMBL" id="QUQO01000001">
    <property type="protein sequence ID" value="RFB03856.1"/>
    <property type="molecule type" value="Genomic_DNA"/>
</dbReference>
<dbReference type="HAMAP" id="MF_00321">
    <property type="entry name" value="GTPase_EngB"/>
    <property type="match status" value="1"/>
</dbReference>
<comment type="cofactor">
    <cofactor evidence="1">
        <name>Mg(2+)</name>
        <dbReference type="ChEBI" id="CHEBI:18420"/>
    </cofactor>
</comment>
<dbReference type="PANTHER" id="PTHR11649:SF13">
    <property type="entry name" value="ENGB-TYPE G DOMAIN-CONTAINING PROTEIN"/>
    <property type="match status" value="1"/>
</dbReference>
<dbReference type="Gene3D" id="3.40.50.300">
    <property type="entry name" value="P-loop containing nucleotide triphosphate hydrolases"/>
    <property type="match status" value="1"/>
</dbReference>
<dbReference type="CDD" id="cd01876">
    <property type="entry name" value="YihA_EngB"/>
    <property type="match status" value="1"/>
</dbReference>
<comment type="function">
    <text evidence="10">Necessary for normal cell division and for the maintenance of normal septation.</text>
</comment>
<dbReference type="GO" id="GO:0046872">
    <property type="term" value="F:metal ion binding"/>
    <property type="evidence" value="ECO:0007669"/>
    <property type="project" value="UniProtKB-KW"/>
</dbReference>
<name>A0A371REI0_9PROT</name>
<feature type="domain" description="EngB-type G" evidence="11">
    <location>
        <begin position="31"/>
        <end position="206"/>
    </location>
</feature>
<keyword evidence="9 10" id="KW-0131">Cell cycle</keyword>
<gene>
    <name evidence="10" type="primary">engB</name>
    <name evidence="12" type="ORF">DX908_00290</name>
</gene>
<evidence type="ECO:0000256" key="6">
    <source>
        <dbReference type="ARBA" id="ARBA00022842"/>
    </source>
</evidence>